<name>A0A7W7WGS5_9ACTN</name>
<sequence>MNGFDLERPEHAYMFGFIQADGHLSQGPGRKGRLTVELSARDAPLLEEFQRLCPYNSTISYRTRSTNFATEHTSVLWTVCALEFRERLQALGLPSGRKSLNIAPPTVAYSERDYIRGIIDADGSVGRTAQDLPFVGVTTASEALVRYYCDYTERLTGRARTARRNTRDNIYNILLTREEAMTLTQVLYYPGCLALPRKQAAADDVGNWVRPVGMKRMHRKEWTAEETELLLATPDPEEAARLLNRSVKSCQTRRWRLIGPKKARVRFPHTPA</sequence>
<accession>A0A7W7WGS5</accession>
<dbReference type="Pfam" id="PF14528">
    <property type="entry name" value="LAGLIDADG_3"/>
    <property type="match status" value="1"/>
</dbReference>
<gene>
    <name evidence="2" type="ORF">F4556_002036</name>
</gene>
<evidence type="ECO:0000313" key="2">
    <source>
        <dbReference type="EMBL" id="MBB4946501.1"/>
    </source>
</evidence>
<keyword evidence="3" id="KW-1185">Reference proteome</keyword>
<dbReference type="AlphaFoldDB" id="A0A7W7WGS5"/>
<feature type="domain" description="Homing endonuclease LAGLIDADG" evidence="1">
    <location>
        <begin position="112"/>
        <end position="179"/>
    </location>
</feature>
<dbReference type="InterPro" id="IPR004860">
    <property type="entry name" value="LAGLIDADG_dom"/>
</dbReference>
<comment type="caution">
    <text evidence="2">The sequence shown here is derived from an EMBL/GenBank/DDBJ whole genome shotgun (WGS) entry which is preliminary data.</text>
</comment>
<dbReference type="SUPFAM" id="SSF55608">
    <property type="entry name" value="Homing endonucleases"/>
    <property type="match status" value="1"/>
</dbReference>
<dbReference type="Gene3D" id="3.10.28.10">
    <property type="entry name" value="Homing endonucleases"/>
    <property type="match status" value="1"/>
</dbReference>
<evidence type="ECO:0000313" key="3">
    <source>
        <dbReference type="Proteomes" id="UP000573327"/>
    </source>
</evidence>
<evidence type="ECO:0000259" key="1">
    <source>
        <dbReference type="Pfam" id="PF14528"/>
    </source>
</evidence>
<dbReference type="GO" id="GO:0004519">
    <property type="term" value="F:endonuclease activity"/>
    <property type="evidence" value="ECO:0007669"/>
    <property type="project" value="InterPro"/>
</dbReference>
<protein>
    <recommendedName>
        <fullName evidence="1">Homing endonuclease LAGLIDADG domain-containing protein</fullName>
    </recommendedName>
</protein>
<proteinExistence type="predicted"/>
<dbReference type="Proteomes" id="UP000573327">
    <property type="component" value="Unassembled WGS sequence"/>
</dbReference>
<dbReference type="CDD" id="cd00167">
    <property type="entry name" value="SANT"/>
    <property type="match status" value="1"/>
</dbReference>
<dbReference type="RefSeq" id="WP_184913554.1">
    <property type="nucleotide sequence ID" value="NZ_JACHJR010000001.1"/>
</dbReference>
<organism evidence="2 3">
    <name type="scientific">Kitasatospora gansuensis</name>
    <dbReference type="NCBI Taxonomy" id="258050"/>
    <lineage>
        <taxon>Bacteria</taxon>
        <taxon>Bacillati</taxon>
        <taxon>Actinomycetota</taxon>
        <taxon>Actinomycetes</taxon>
        <taxon>Kitasatosporales</taxon>
        <taxon>Streptomycetaceae</taxon>
        <taxon>Kitasatospora</taxon>
    </lineage>
</organism>
<dbReference type="InterPro" id="IPR027434">
    <property type="entry name" value="Homing_endonucl"/>
</dbReference>
<reference evidence="2 3" key="1">
    <citation type="submission" date="2020-08" db="EMBL/GenBank/DDBJ databases">
        <title>Sequencing the genomes of 1000 actinobacteria strains.</title>
        <authorList>
            <person name="Klenk H.-P."/>
        </authorList>
    </citation>
    <scope>NUCLEOTIDE SEQUENCE [LARGE SCALE GENOMIC DNA]</scope>
    <source>
        <strain evidence="2 3">DSM 44786</strain>
    </source>
</reference>
<dbReference type="EMBL" id="JACHJR010000001">
    <property type="protein sequence ID" value="MBB4946501.1"/>
    <property type="molecule type" value="Genomic_DNA"/>
</dbReference>
<dbReference type="InterPro" id="IPR001005">
    <property type="entry name" value="SANT/Myb"/>
</dbReference>